<evidence type="ECO:0000313" key="2">
    <source>
        <dbReference type="Proteomes" id="UP001589733"/>
    </source>
</evidence>
<organism evidence="1 2">
    <name type="scientific">Deinococcus oregonensis</name>
    <dbReference type="NCBI Taxonomy" id="1805970"/>
    <lineage>
        <taxon>Bacteria</taxon>
        <taxon>Thermotogati</taxon>
        <taxon>Deinococcota</taxon>
        <taxon>Deinococci</taxon>
        <taxon>Deinococcales</taxon>
        <taxon>Deinococcaceae</taxon>
        <taxon>Deinococcus</taxon>
    </lineage>
</organism>
<dbReference type="Pfam" id="PF13376">
    <property type="entry name" value="OmdA"/>
    <property type="match status" value="1"/>
</dbReference>
<sequence length="198" mass="22218">MAGPPSHLPTINAANRAEWRTWLAANHDSRAGVVLVYFKLGSGQPSVTYSDAVREALCFGWIDTTRYALDAERYQQVFVPRRRGSVWSRLNKSYIAELEGAGLMTLAGRTKIEAAQRDGSWTRLEAGESLDVPPDLQTALLATPDANRHFAAFPASIRKYILHWIAEAKRPATRQQRIAQTVEHAAQNLRVRGERRPR</sequence>
<gene>
    <name evidence="1" type="ORF">ACFFLM_21805</name>
</gene>
<reference evidence="1 2" key="1">
    <citation type="submission" date="2024-09" db="EMBL/GenBank/DDBJ databases">
        <authorList>
            <person name="Sun Q."/>
            <person name="Mori K."/>
        </authorList>
    </citation>
    <scope>NUCLEOTIDE SEQUENCE [LARGE SCALE GENOMIC DNA]</scope>
    <source>
        <strain evidence="1 2">JCM 13503</strain>
    </source>
</reference>
<dbReference type="RefSeq" id="WP_380015705.1">
    <property type="nucleotide sequence ID" value="NZ_JBHLYR010000063.1"/>
</dbReference>
<name>A0ABV6B884_9DEIO</name>
<keyword evidence="2" id="KW-1185">Reference proteome</keyword>
<accession>A0ABV6B884</accession>
<proteinExistence type="predicted"/>
<comment type="caution">
    <text evidence="1">The sequence shown here is derived from an EMBL/GenBank/DDBJ whole genome shotgun (WGS) entry which is preliminary data.</text>
</comment>
<evidence type="ECO:0000313" key="1">
    <source>
        <dbReference type="EMBL" id="MFB9994598.1"/>
    </source>
</evidence>
<protein>
    <submittedName>
        <fullName evidence="1">YdeI family protein</fullName>
    </submittedName>
</protein>
<dbReference type="Proteomes" id="UP001589733">
    <property type="component" value="Unassembled WGS sequence"/>
</dbReference>
<dbReference type="EMBL" id="JBHLYR010000063">
    <property type="protein sequence ID" value="MFB9994598.1"/>
    <property type="molecule type" value="Genomic_DNA"/>
</dbReference>